<feature type="transmembrane region" description="Helical" evidence="6">
    <location>
        <begin position="272"/>
        <end position="292"/>
    </location>
</feature>
<evidence type="ECO:0000256" key="3">
    <source>
        <dbReference type="ARBA" id="ARBA00022692"/>
    </source>
</evidence>
<dbReference type="PROSITE" id="PS00217">
    <property type="entry name" value="SUGAR_TRANSPORT_2"/>
    <property type="match status" value="1"/>
</dbReference>
<gene>
    <name evidence="8" type="ORF">CHR53_22385</name>
</gene>
<protein>
    <submittedName>
        <fullName evidence="8">MFS transporter</fullName>
    </submittedName>
</protein>
<feature type="transmembrane region" description="Helical" evidence="6">
    <location>
        <begin position="166"/>
        <end position="186"/>
    </location>
</feature>
<dbReference type="KEGG" id="nmk:CHR53_22385"/>
<evidence type="ECO:0000256" key="6">
    <source>
        <dbReference type="SAM" id="Phobius"/>
    </source>
</evidence>
<keyword evidence="4 6" id="KW-1133">Transmembrane helix</keyword>
<keyword evidence="5 6" id="KW-0472">Membrane</keyword>
<dbReference type="InterPro" id="IPR036259">
    <property type="entry name" value="MFS_trans_sf"/>
</dbReference>
<evidence type="ECO:0000256" key="4">
    <source>
        <dbReference type="ARBA" id="ARBA00022989"/>
    </source>
</evidence>
<evidence type="ECO:0000259" key="7">
    <source>
        <dbReference type="PROSITE" id="PS50850"/>
    </source>
</evidence>
<dbReference type="PANTHER" id="PTHR23531:SF2">
    <property type="entry name" value="PERMEASE"/>
    <property type="match status" value="1"/>
</dbReference>
<dbReference type="InterPro" id="IPR052714">
    <property type="entry name" value="MFS_Exporter"/>
</dbReference>
<feature type="domain" description="Major facilitator superfamily (MFS) profile" evidence="7">
    <location>
        <begin position="12"/>
        <end position="389"/>
    </location>
</feature>
<dbReference type="Gene3D" id="1.20.1250.20">
    <property type="entry name" value="MFS general substrate transporter like domains"/>
    <property type="match status" value="2"/>
</dbReference>
<dbReference type="RefSeq" id="WP_127488423.1">
    <property type="nucleotide sequence ID" value="NZ_CP022572.1"/>
</dbReference>
<feature type="transmembrane region" description="Helical" evidence="6">
    <location>
        <begin position="298"/>
        <end position="319"/>
    </location>
</feature>
<keyword evidence="2" id="KW-0813">Transport</keyword>
<dbReference type="GO" id="GO:0005886">
    <property type="term" value="C:plasma membrane"/>
    <property type="evidence" value="ECO:0007669"/>
    <property type="project" value="UniProtKB-SubCell"/>
</dbReference>
<dbReference type="CDD" id="cd17489">
    <property type="entry name" value="MFS_YfcJ_like"/>
    <property type="match status" value="1"/>
</dbReference>
<evidence type="ECO:0000313" key="9">
    <source>
        <dbReference type="Proteomes" id="UP000282892"/>
    </source>
</evidence>
<comment type="subcellular location">
    <subcellularLocation>
        <location evidence="1">Cell membrane</location>
        <topology evidence="1">Multi-pass membrane protein</topology>
    </subcellularLocation>
</comment>
<dbReference type="SUPFAM" id="SSF103473">
    <property type="entry name" value="MFS general substrate transporter"/>
    <property type="match status" value="1"/>
</dbReference>
<dbReference type="Proteomes" id="UP000282892">
    <property type="component" value="Chromosome"/>
</dbReference>
<dbReference type="InterPro" id="IPR011701">
    <property type="entry name" value="MFS"/>
</dbReference>
<reference evidence="8 9" key="1">
    <citation type="submission" date="2017-07" db="EMBL/GenBank/DDBJ databases">
        <title>The complete genome sequence of Bacillus mesonae strain H20-5, an efficient strain improving plant abiotic stress resistance.</title>
        <authorList>
            <person name="Kim S.Y."/>
            <person name="Song H."/>
            <person name="Sang M.K."/>
            <person name="Weon H.-Y."/>
            <person name="Song J."/>
        </authorList>
    </citation>
    <scope>NUCLEOTIDE SEQUENCE [LARGE SCALE GENOMIC DNA]</scope>
    <source>
        <strain evidence="8 9">H20-5</strain>
    </source>
</reference>
<proteinExistence type="predicted"/>
<feature type="transmembrane region" description="Helical" evidence="6">
    <location>
        <begin position="138"/>
        <end position="160"/>
    </location>
</feature>
<feature type="transmembrane region" description="Helical" evidence="6">
    <location>
        <begin position="49"/>
        <end position="67"/>
    </location>
</feature>
<dbReference type="AlphaFoldDB" id="A0A3T0I343"/>
<feature type="transmembrane region" description="Helical" evidence="6">
    <location>
        <begin position="12"/>
        <end position="37"/>
    </location>
</feature>
<feature type="transmembrane region" description="Helical" evidence="6">
    <location>
        <begin position="102"/>
        <end position="126"/>
    </location>
</feature>
<dbReference type="GO" id="GO:0022857">
    <property type="term" value="F:transmembrane transporter activity"/>
    <property type="evidence" value="ECO:0007669"/>
    <property type="project" value="InterPro"/>
</dbReference>
<feature type="transmembrane region" description="Helical" evidence="6">
    <location>
        <begin position="365"/>
        <end position="384"/>
    </location>
</feature>
<dbReference type="InterPro" id="IPR005829">
    <property type="entry name" value="Sugar_transporter_CS"/>
</dbReference>
<keyword evidence="3 6" id="KW-0812">Transmembrane</keyword>
<sequence>MSQSKPKLWTKNFISISLSNFFVFFSFYILLVTLPTFALDELHTSASKAGLMTTIFLLSAIITRPIAGQWLERAGNKKVLLTAVILFTGAAVFYFIPSTITGFLIIRLLHGIGFGMATTAMGGIVAEIIPGSRRGEGMGYFVLSTNMAMVLGPFVGLMTIQLWGSQILFILAGVVALGSLLAALSVKHSKPEENNEIEVLSSFSIKGLFEASAVPISIVGSFMAIVYSALLSFISIYASEIHVESVSSLFFVVYAIVLLISRPFTGKWLDAYGPNVITYPCIVLFGIGLFILSQSSEAFTFLLSAGIIGLGWGTLFPTFQTIAIQDAEPRKRGLATATFLSIYDTGMALGSFVVGIIAAKMDYSSLYFLFSFYVLIGAVLYYFLHTKKKRAFVKVEAEFQQSKAQEL</sequence>
<feature type="transmembrane region" description="Helical" evidence="6">
    <location>
        <begin position="340"/>
        <end position="359"/>
    </location>
</feature>
<dbReference type="InterPro" id="IPR020846">
    <property type="entry name" value="MFS_dom"/>
</dbReference>
<dbReference type="PANTHER" id="PTHR23531">
    <property type="entry name" value="QUINOLENE RESISTANCE PROTEIN NORA"/>
    <property type="match status" value="1"/>
</dbReference>
<dbReference type="EMBL" id="CP022572">
    <property type="protein sequence ID" value="AZU63774.1"/>
    <property type="molecule type" value="Genomic_DNA"/>
</dbReference>
<keyword evidence="9" id="KW-1185">Reference proteome</keyword>
<evidence type="ECO:0000256" key="5">
    <source>
        <dbReference type="ARBA" id="ARBA00023136"/>
    </source>
</evidence>
<evidence type="ECO:0000256" key="2">
    <source>
        <dbReference type="ARBA" id="ARBA00022448"/>
    </source>
</evidence>
<feature type="transmembrane region" description="Helical" evidence="6">
    <location>
        <begin position="241"/>
        <end position="260"/>
    </location>
</feature>
<dbReference type="STRING" id="1193713.GCA_001636315_01371"/>
<dbReference type="PROSITE" id="PS50850">
    <property type="entry name" value="MFS"/>
    <property type="match status" value="1"/>
</dbReference>
<name>A0A3T0I343_9BACI</name>
<evidence type="ECO:0000256" key="1">
    <source>
        <dbReference type="ARBA" id="ARBA00004651"/>
    </source>
</evidence>
<dbReference type="Pfam" id="PF07690">
    <property type="entry name" value="MFS_1"/>
    <property type="match status" value="1"/>
</dbReference>
<accession>A0A3T0I343</accession>
<evidence type="ECO:0000313" key="8">
    <source>
        <dbReference type="EMBL" id="AZU63774.1"/>
    </source>
</evidence>
<feature type="transmembrane region" description="Helical" evidence="6">
    <location>
        <begin position="207"/>
        <end position="235"/>
    </location>
</feature>
<dbReference type="OrthoDB" id="9814001at2"/>
<feature type="transmembrane region" description="Helical" evidence="6">
    <location>
        <begin position="79"/>
        <end position="96"/>
    </location>
</feature>
<organism evidence="8 9">
    <name type="scientific">Neobacillus mesonae</name>
    <dbReference type="NCBI Taxonomy" id="1193713"/>
    <lineage>
        <taxon>Bacteria</taxon>
        <taxon>Bacillati</taxon>
        <taxon>Bacillota</taxon>
        <taxon>Bacilli</taxon>
        <taxon>Bacillales</taxon>
        <taxon>Bacillaceae</taxon>
        <taxon>Neobacillus</taxon>
    </lineage>
</organism>